<dbReference type="InterPro" id="IPR049492">
    <property type="entry name" value="BD-FAE-like_dom"/>
</dbReference>
<dbReference type="Pfam" id="PF20434">
    <property type="entry name" value="BD-FAE"/>
    <property type="match status" value="1"/>
</dbReference>
<evidence type="ECO:0000256" key="2">
    <source>
        <dbReference type="SAM" id="SignalP"/>
    </source>
</evidence>
<dbReference type="EMBL" id="CP032157">
    <property type="protein sequence ID" value="AXY75486.1"/>
    <property type="molecule type" value="Genomic_DNA"/>
</dbReference>
<feature type="domain" description="BD-FAE-like" evidence="3">
    <location>
        <begin position="60"/>
        <end position="265"/>
    </location>
</feature>
<dbReference type="AlphaFoldDB" id="A0A3B7MR89"/>
<dbReference type="SUPFAM" id="SSF53474">
    <property type="entry name" value="alpha/beta-Hydrolases"/>
    <property type="match status" value="1"/>
</dbReference>
<evidence type="ECO:0000313" key="4">
    <source>
        <dbReference type="EMBL" id="AXY75486.1"/>
    </source>
</evidence>
<dbReference type="KEGG" id="pseg:D3H65_16525"/>
<name>A0A3B7MR89_9BACT</name>
<evidence type="ECO:0000313" key="5">
    <source>
        <dbReference type="Proteomes" id="UP000263900"/>
    </source>
</evidence>
<feature type="signal peptide" evidence="2">
    <location>
        <begin position="1"/>
        <end position="19"/>
    </location>
</feature>
<keyword evidence="1 4" id="KW-0378">Hydrolase</keyword>
<sequence length="310" mass="34385">MKRSLALLSFICFAQATMAQITIPLYPDSIPNSKPTTDKESSVVGADGKLRISYVTRPTLTIYQAPKEKATGTAVIVCPGGGYSILAASHEGSDVARKFNEMGVTAIVLKYRLPNDTTMINKEIGPLQDAQQALLVVRARAEEWGIKKDQVGIMGFSAGGHLVSTTGTHFQYNYVTGQPEKKVSKKSPLRPNFLILIYPVISFSDSLGHKGSRTKLLGDNPSAGKIREYSNELQVTKLTPPSFLVHAKDDKTVLYQNSQEFYDALQKNKVPAEIYFYEKGGHGFGMINKTSEVKWMDLLQEWMKSNKWVR</sequence>
<evidence type="ECO:0000256" key="1">
    <source>
        <dbReference type="ARBA" id="ARBA00022801"/>
    </source>
</evidence>
<dbReference type="GO" id="GO:0016787">
    <property type="term" value="F:hydrolase activity"/>
    <property type="evidence" value="ECO:0007669"/>
    <property type="project" value="UniProtKB-KW"/>
</dbReference>
<dbReference type="Proteomes" id="UP000263900">
    <property type="component" value="Chromosome"/>
</dbReference>
<dbReference type="Gene3D" id="3.40.50.1820">
    <property type="entry name" value="alpha/beta hydrolase"/>
    <property type="match status" value="1"/>
</dbReference>
<dbReference type="PANTHER" id="PTHR48081:SF6">
    <property type="entry name" value="PEPTIDASE S9 PROLYL OLIGOPEPTIDASE CATALYTIC DOMAIN-CONTAINING PROTEIN"/>
    <property type="match status" value="1"/>
</dbReference>
<feature type="chain" id="PRO_5017580458" evidence="2">
    <location>
        <begin position="20"/>
        <end position="310"/>
    </location>
</feature>
<evidence type="ECO:0000259" key="3">
    <source>
        <dbReference type="Pfam" id="PF20434"/>
    </source>
</evidence>
<organism evidence="4 5">
    <name type="scientific">Paraflavitalea soli</name>
    <dbReference type="NCBI Taxonomy" id="2315862"/>
    <lineage>
        <taxon>Bacteria</taxon>
        <taxon>Pseudomonadati</taxon>
        <taxon>Bacteroidota</taxon>
        <taxon>Chitinophagia</taxon>
        <taxon>Chitinophagales</taxon>
        <taxon>Chitinophagaceae</taxon>
        <taxon>Paraflavitalea</taxon>
    </lineage>
</organism>
<accession>A0A3B7MR89</accession>
<dbReference type="InterPro" id="IPR050300">
    <property type="entry name" value="GDXG_lipolytic_enzyme"/>
</dbReference>
<protein>
    <submittedName>
        <fullName evidence="4">Alpha/beta hydrolase</fullName>
    </submittedName>
</protein>
<keyword evidence="5" id="KW-1185">Reference proteome</keyword>
<dbReference type="InterPro" id="IPR029058">
    <property type="entry name" value="AB_hydrolase_fold"/>
</dbReference>
<dbReference type="PANTHER" id="PTHR48081">
    <property type="entry name" value="AB HYDROLASE SUPERFAMILY PROTEIN C4A8.06C"/>
    <property type="match status" value="1"/>
</dbReference>
<keyword evidence="2" id="KW-0732">Signal</keyword>
<proteinExistence type="predicted"/>
<reference evidence="4 5" key="1">
    <citation type="submission" date="2018-09" db="EMBL/GenBank/DDBJ databases">
        <title>Genome sequencing of strain 6GH32-13.</title>
        <authorList>
            <person name="Weon H.-Y."/>
            <person name="Heo J."/>
            <person name="Kwon S.-W."/>
        </authorList>
    </citation>
    <scope>NUCLEOTIDE SEQUENCE [LARGE SCALE GENOMIC DNA]</scope>
    <source>
        <strain evidence="4 5">5GH32-13</strain>
    </source>
</reference>
<dbReference type="OrthoDB" id="9794725at2"/>
<gene>
    <name evidence="4" type="ORF">D3H65_16525</name>
</gene>
<dbReference type="RefSeq" id="WP_119051367.1">
    <property type="nucleotide sequence ID" value="NZ_CP032157.1"/>
</dbReference>